<keyword evidence="7 12" id="KW-0067">ATP-binding</keyword>
<evidence type="ECO:0000256" key="7">
    <source>
        <dbReference type="ARBA" id="ARBA00022840"/>
    </source>
</evidence>
<organism evidence="14 15">
    <name type="scientific">Candidatus Dojkabacteria bacterium</name>
    <dbReference type="NCBI Taxonomy" id="2099670"/>
    <lineage>
        <taxon>Bacteria</taxon>
        <taxon>Candidatus Dojkabacteria</taxon>
    </lineage>
</organism>
<dbReference type="NCBIfam" id="TIGR00416">
    <property type="entry name" value="sms"/>
    <property type="match status" value="1"/>
</dbReference>
<dbReference type="InterPro" id="IPR014721">
    <property type="entry name" value="Ribsml_uS5_D2-typ_fold_subgr"/>
</dbReference>
<evidence type="ECO:0000256" key="2">
    <source>
        <dbReference type="ARBA" id="ARBA00022741"/>
    </source>
</evidence>
<keyword evidence="3 12" id="KW-0227">DNA damage</keyword>
<evidence type="ECO:0000256" key="1">
    <source>
        <dbReference type="ARBA" id="ARBA00022723"/>
    </source>
</evidence>
<keyword evidence="9 12" id="KW-0238">DNA-binding</keyword>
<dbReference type="GO" id="GO:0016787">
    <property type="term" value="F:hydrolase activity"/>
    <property type="evidence" value="ECO:0007669"/>
    <property type="project" value="UniProtKB-KW"/>
</dbReference>
<comment type="caution">
    <text evidence="14">The sequence shown here is derived from an EMBL/GenBank/DDBJ whole genome shotgun (WGS) entry which is preliminary data.</text>
</comment>
<dbReference type="Pfam" id="PF06745">
    <property type="entry name" value="ATPase"/>
    <property type="match status" value="1"/>
</dbReference>
<evidence type="ECO:0000256" key="11">
    <source>
        <dbReference type="NCBIfam" id="TIGR00416"/>
    </source>
</evidence>
<sequence length="438" mass="48186">MSKLSQVGYICNNCGFETSRWLGQCPQCLEWNSFEENLNSITETLVKSSKLEVLEASKLKSKALNRLKTGISEFDRVLGGGLVDSQVVLLSGEPGIGKSTILLQVLQSIANQRISCLYVSAEESAEQVALRANRLFEKKDLTGINIVSASEIDSITNEIAKRKIKFAILDSIQTVFSADVRGLPGGMAQVKATASKIISYAKANNLTLIIVGQVTKEGTVAGPKLLEHLVDTVIELEGDEKRGLRVMRCLKNRYGSVNEVGLFMMEQKGLVEVADPTKLFTTTDDNEEVEGVCKTAMLEGNRVLTFEIQALVVDSVYSLPKRVAEGIARSRLELLSAILSRHGRINLSNKDIYVNVSQGFRIKEPSSDLAVLLAIYSAYKHIPVNQKKVAVGEVSLSGSVQKPPRFSMIDKEIQRLGYKLLYDFGRNLTLPQVLSQKQ</sequence>
<dbReference type="InterPro" id="IPR014774">
    <property type="entry name" value="KaiC-like_dom"/>
</dbReference>
<evidence type="ECO:0000256" key="8">
    <source>
        <dbReference type="ARBA" id="ARBA00023016"/>
    </source>
</evidence>
<evidence type="ECO:0000256" key="5">
    <source>
        <dbReference type="ARBA" id="ARBA00022801"/>
    </source>
</evidence>
<dbReference type="SMART" id="SM00382">
    <property type="entry name" value="AAA"/>
    <property type="match status" value="1"/>
</dbReference>
<dbReference type="Proteomes" id="UP000745577">
    <property type="component" value="Unassembled WGS sequence"/>
</dbReference>
<evidence type="ECO:0000256" key="12">
    <source>
        <dbReference type="RuleBase" id="RU003555"/>
    </source>
</evidence>
<dbReference type="GO" id="GO:0003684">
    <property type="term" value="F:damaged DNA binding"/>
    <property type="evidence" value="ECO:0007669"/>
    <property type="project" value="InterPro"/>
</dbReference>
<accession>A0A955I5V2</accession>
<dbReference type="GO" id="GO:0000725">
    <property type="term" value="P:recombinational repair"/>
    <property type="evidence" value="ECO:0007669"/>
    <property type="project" value="TreeGrafter"/>
</dbReference>
<evidence type="ECO:0000256" key="9">
    <source>
        <dbReference type="ARBA" id="ARBA00023125"/>
    </source>
</evidence>
<dbReference type="Gene3D" id="3.40.50.300">
    <property type="entry name" value="P-loop containing nucleotide triphosphate hydrolases"/>
    <property type="match status" value="1"/>
</dbReference>
<keyword evidence="1 12" id="KW-0479">Metal-binding</keyword>
<dbReference type="InterPro" id="IPR041166">
    <property type="entry name" value="Rubredoxin_2"/>
</dbReference>
<reference evidence="14" key="1">
    <citation type="submission" date="2020-04" db="EMBL/GenBank/DDBJ databases">
        <authorList>
            <person name="Zhang T."/>
        </authorList>
    </citation>
    <scope>NUCLEOTIDE SEQUENCE</scope>
    <source>
        <strain evidence="14">HKST-UBA15</strain>
    </source>
</reference>
<dbReference type="PRINTS" id="PR01874">
    <property type="entry name" value="DNAREPAIRADA"/>
</dbReference>
<keyword evidence="6 12" id="KW-0862">Zinc</keyword>
<dbReference type="Gene3D" id="3.30.230.10">
    <property type="match status" value="1"/>
</dbReference>
<keyword evidence="5" id="KW-0378">Hydrolase</keyword>
<dbReference type="EMBL" id="JAGQLL010000005">
    <property type="protein sequence ID" value="MCA9379615.1"/>
    <property type="molecule type" value="Genomic_DNA"/>
</dbReference>
<dbReference type="InterPro" id="IPR020588">
    <property type="entry name" value="RecA_ATP-bd"/>
</dbReference>
<dbReference type="GO" id="GO:0008270">
    <property type="term" value="F:zinc ion binding"/>
    <property type="evidence" value="ECO:0007669"/>
    <property type="project" value="UniProtKB-KW"/>
</dbReference>
<dbReference type="InterPro" id="IPR027417">
    <property type="entry name" value="P-loop_NTPase"/>
</dbReference>
<protein>
    <recommendedName>
        <fullName evidence="11 12">DNA repair protein RadA</fullName>
    </recommendedName>
</protein>
<dbReference type="GO" id="GO:0005829">
    <property type="term" value="C:cytosol"/>
    <property type="evidence" value="ECO:0007669"/>
    <property type="project" value="TreeGrafter"/>
</dbReference>
<dbReference type="SUPFAM" id="SSF52540">
    <property type="entry name" value="P-loop containing nucleoside triphosphate hydrolases"/>
    <property type="match status" value="1"/>
</dbReference>
<dbReference type="InterPro" id="IPR004504">
    <property type="entry name" value="DNA_repair_RadA"/>
</dbReference>
<evidence type="ECO:0000256" key="6">
    <source>
        <dbReference type="ARBA" id="ARBA00022833"/>
    </source>
</evidence>
<dbReference type="GO" id="GO:0140664">
    <property type="term" value="F:ATP-dependent DNA damage sensor activity"/>
    <property type="evidence" value="ECO:0007669"/>
    <property type="project" value="InterPro"/>
</dbReference>
<gene>
    <name evidence="14" type="primary">radA</name>
    <name evidence="14" type="ORF">KC675_00365</name>
</gene>
<reference evidence="14" key="2">
    <citation type="journal article" date="2021" name="Microbiome">
        <title>Successional dynamics and alternative stable states in a saline activated sludge microbial community over 9 years.</title>
        <authorList>
            <person name="Wang Y."/>
            <person name="Ye J."/>
            <person name="Ju F."/>
            <person name="Liu L."/>
            <person name="Boyd J.A."/>
            <person name="Deng Y."/>
            <person name="Parks D.H."/>
            <person name="Jiang X."/>
            <person name="Yin X."/>
            <person name="Woodcroft B.J."/>
            <person name="Tyson G.W."/>
            <person name="Hugenholtz P."/>
            <person name="Polz M.F."/>
            <person name="Zhang T."/>
        </authorList>
    </citation>
    <scope>NUCLEOTIDE SEQUENCE</scope>
    <source>
        <strain evidence="14">HKST-UBA15</strain>
    </source>
</reference>
<proteinExistence type="inferred from homology"/>
<evidence type="ECO:0000256" key="10">
    <source>
        <dbReference type="ARBA" id="ARBA00023204"/>
    </source>
</evidence>
<dbReference type="Pfam" id="PF18073">
    <property type="entry name" value="Zn_ribbon_LapB"/>
    <property type="match status" value="1"/>
</dbReference>
<dbReference type="SUPFAM" id="SSF54211">
    <property type="entry name" value="Ribosomal protein S5 domain 2-like"/>
    <property type="match status" value="1"/>
</dbReference>
<dbReference type="PANTHER" id="PTHR32472:SF10">
    <property type="entry name" value="DNA REPAIR PROTEIN RADA-LIKE PROTEIN"/>
    <property type="match status" value="1"/>
</dbReference>
<keyword evidence="8" id="KW-0346">Stress response</keyword>
<evidence type="ECO:0000313" key="14">
    <source>
        <dbReference type="EMBL" id="MCA9379615.1"/>
    </source>
</evidence>
<dbReference type="InterPro" id="IPR020568">
    <property type="entry name" value="Ribosomal_Su5_D2-typ_SF"/>
</dbReference>
<dbReference type="GO" id="GO:0005524">
    <property type="term" value="F:ATP binding"/>
    <property type="evidence" value="ECO:0007669"/>
    <property type="project" value="UniProtKB-UniRule"/>
</dbReference>
<evidence type="ECO:0000259" key="13">
    <source>
        <dbReference type="PROSITE" id="PS50162"/>
    </source>
</evidence>
<keyword evidence="10 12" id="KW-0234">DNA repair</keyword>
<keyword evidence="2 12" id="KW-0547">Nucleotide-binding</keyword>
<dbReference type="AlphaFoldDB" id="A0A955I5V2"/>
<evidence type="ECO:0000256" key="4">
    <source>
        <dbReference type="ARBA" id="ARBA00022771"/>
    </source>
</evidence>
<dbReference type="PROSITE" id="PS50162">
    <property type="entry name" value="RECA_2"/>
    <property type="match status" value="1"/>
</dbReference>
<dbReference type="InterPro" id="IPR003593">
    <property type="entry name" value="AAA+_ATPase"/>
</dbReference>
<comment type="similarity">
    <text evidence="12">Belongs to the RecA family. RadA subfamily.</text>
</comment>
<evidence type="ECO:0000313" key="15">
    <source>
        <dbReference type="Proteomes" id="UP000745577"/>
    </source>
</evidence>
<comment type="function">
    <text evidence="12">DNA-dependent ATPase involved in processing of recombination intermediates, plays a role in repairing DNA breaks. Stimulates the branch migration of RecA-mediated strand transfer reactions, allowing the 3' invading strand to extend heteroduplex DNA faster. Binds ssDNA in the presence of ADP but not other nucleotides, has ATPase activity that is stimulated by ssDNA and various branched DNA structures, but inhibited by SSB. Does not have RecA's homology-searching function.</text>
</comment>
<evidence type="ECO:0000256" key="3">
    <source>
        <dbReference type="ARBA" id="ARBA00022763"/>
    </source>
</evidence>
<dbReference type="PANTHER" id="PTHR32472">
    <property type="entry name" value="DNA REPAIR PROTEIN RADA"/>
    <property type="match status" value="1"/>
</dbReference>
<name>A0A955I5V2_9BACT</name>
<keyword evidence="4 12" id="KW-0863">Zinc-finger</keyword>
<feature type="domain" description="RecA family profile 1" evidence="13">
    <location>
        <begin position="63"/>
        <end position="214"/>
    </location>
</feature>